<proteinExistence type="predicted"/>
<organism evidence="2 3">
    <name type="scientific">Oryza sativa subsp. japonica</name>
    <name type="common">Rice</name>
    <dbReference type="NCBI Taxonomy" id="39947"/>
    <lineage>
        <taxon>Eukaryota</taxon>
        <taxon>Viridiplantae</taxon>
        <taxon>Streptophyta</taxon>
        <taxon>Embryophyta</taxon>
        <taxon>Tracheophyta</taxon>
        <taxon>Spermatophyta</taxon>
        <taxon>Magnoliopsida</taxon>
        <taxon>Liliopsida</taxon>
        <taxon>Poales</taxon>
        <taxon>Poaceae</taxon>
        <taxon>BOP clade</taxon>
        <taxon>Oryzoideae</taxon>
        <taxon>Oryzeae</taxon>
        <taxon>Oryzinae</taxon>
        <taxon>Oryza</taxon>
        <taxon>Oryza sativa</taxon>
    </lineage>
</organism>
<accession>Q8H4H1</accession>
<evidence type="ECO:0000256" key="1">
    <source>
        <dbReference type="SAM" id="MobiDB-lite"/>
    </source>
</evidence>
<reference evidence="3" key="2">
    <citation type="journal article" date="2008" name="Nucleic Acids Res.">
        <title>The rice annotation project database (RAP-DB): 2008 update.</title>
        <authorList>
            <consortium name="The rice annotation project (RAP)"/>
        </authorList>
    </citation>
    <scope>GENOME REANNOTATION</scope>
    <source>
        <strain evidence="3">cv. Nipponbare</strain>
    </source>
</reference>
<dbReference type="Proteomes" id="UP000000763">
    <property type="component" value="Chromosome 7"/>
</dbReference>
<reference evidence="3" key="1">
    <citation type="journal article" date="2005" name="Nature">
        <title>The map-based sequence of the rice genome.</title>
        <authorList>
            <consortium name="International rice genome sequencing project (IRGSP)"/>
            <person name="Matsumoto T."/>
            <person name="Wu J."/>
            <person name="Kanamori H."/>
            <person name="Katayose Y."/>
            <person name="Fujisawa M."/>
            <person name="Namiki N."/>
            <person name="Mizuno H."/>
            <person name="Yamamoto K."/>
            <person name="Antonio B.A."/>
            <person name="Baba T."/>
            <person name="Sakata K."/>
            <person name="Nagamura Y."/>
            <person name="Aoki H."/>
            <person name="Arikawa K."/>
            <person name="Arita K."/>
            <person name="Bito T."/>
            <person name="Chiden Y."/>
            <person name="Fujitsuka N."/>
            <person name="Fukunaka R."/>
            <person name="Hamada M."/>
            <person name="Harada C."/>
            <person name="Hayashi A."/>
            <person name="Hijishita S."/>
            <person name="Honda M."/>
            <person name="Hosokawa S."/>
            <person name="Ichikawa Y."/>
            <person name="Idonuma A."/>
            <person name="Iijima M."/>
            <person name="Ikeda M."/>
            <person name="Ikeno M."/>
            <person name="Ito K."/>
            <person name="Ito S."/>
            <person name="Ito T."/>
            <person name="Ito Y."/>
            <person name="Ito Y."/>
            <person name="Iwabuchi A."/>
            <person name="Kamiya K."/>
            <person name="Karasawa W."/>
            <person name="Kurita K."/>
            <person name="Katagiri S."/>
            <person name="Kikuta A."/>
            <person name="Kobayashi H."/>
            <person name="Kobayashi N."/>
            <person name="Machita K."/>
            <person name="Maehara T."/>
            <person name="Masukawa M."/>
            <person name="Mizubayashi T."/>
            <person name="Mukai Y."/>
            <person name="Nagasaki H."/>
            <person name="Nagata Y."/>
            <person name="Naito S."/>
            <person name="Nakashima M."/>
            <person name="Nakama Y."/>
            <person name="Nakamichi Y."/>
            <person name="Nakamura M."/>
            <person name="Meguro A."/>
            <person name="Negishi M."/>
            <person name="Ohta I."/>
            <person name="Ohta T."/>
            <person name="Okamoto M."/>
            <person name="Ono N."/>
            <person name="Saji S."/>
            <person name="Sakaguchi M."/>
            <person name="Sakai K."/>
            <person name="Shibata M."/>
            <person name="Shimokawa T."/>
            <person name="Song J."/>
            <person name="Takazaki Y."/>
            <person name="Terasawa K."/>
            <person name="Tsugane M."/>
            <person name="Tsuji K."/>
            <person name="Ueda S."/>
            <person name="Waki K."/>
            <person name="Yamagata H."/>
            <person name="Yamamoto M."/>
            <person name="Yamamoto S."/>
            <person name="Yamane H."/>
            <person name="Yoshiki S."/>
            <person name="Yoshihara R."/>
            <person name="Yukawa K."/>
            <person name="Zhong H."/>
            <person name="Yano M."/>
            <person name="Yuan Q."/>
            <person name="Ouyang S."/>
            <person name="Liu J."/>
            <person name="Jones K.M."/>
            <person name="Gansberger K."/>
            <person name="Moffat K."/>
            <person name="Hill J."/>
            <person name="Bera J."/>
            <person name="Fadrosh D."/>
            <person name="Jin S."/>
            <person name="Johri S."/>
            <person name="Kim M."/>
            <person name="Overton L."/>
            <person name="Reardon M."/>
            <person name="Tsitrin T."/>
            <person name="Vuong H."/>
            <person name="Weaver B."/>
            <person name="Ciecko A."/>
            <person name="Tallon L."/>
            <person name="Jackson J."/>
            <person name="Pai G."/>
            <person name="Aken S.V."/>
            <person name="Utterback T."/>
            <person name="Reidmuller S."/>
            <person name="Feldblyum T."/>
            <person name="Hsiao J."/>
            <person name="Zismann V."/>
            <person name="Iobst S."/>
            <person name="de Vazeille A.R."/>
            <person name="Buell C.R."/>
            <person name="Ying K."/>
            <person name="Li Y."/>
            <person name="Lu T."/>
            <person name="Huang Y."/>
            <person name="Zhao Q."/>
            <person name="Feng Q."/>
            <person name="Zhang L."/>
            <person name="Zhu J."/>
            <person name="Weng Q."/>
            <person name="Mu J."/>
            <person name="Lu Y."/>
            <person name="Fan D."/>
            <person name="Liu Y."/>
            <person name="Guan J."/>
            <person name="Zhang Y."/>
            <person name="Yu S."/>
            <person name="Liu X."/>
            <person name="Zhang Y."/>
            <person name="Hong G."/>
            <person name="Han B."/>
            <person name="Choisne N."/>
            <person name="Demange N."/>
            <person name="Orjeda G."/>
            <person name="Samain S."/>
            <person name="Cattolico L."/>
            <person name="Pelletier E."/>
            <person name="Couloux A."/>
            <person name="Segurens B."/>
            <person name="Wincker P."/>
            <person name="D'Hont A."/>
            <person name="Scarpelli C."/>
            <person name="Weissenbach J."/>
            <person name="Salanoubat M."/>
            <person name="Quetier F."/>
            <person name="Yu Y."/>
            <person name="Kim H.R."/>
            <person name="Rambo T."/>
            <person name="Currie J."/>
            <person name="Collura K."/>
            <person name="Luo M."/>
            <person name="Yang T."/>
            <person name="Ammiraju J.S.S."/>
            <person name="Engler F."/>
            <person name="Soderlund C."/>
            <person name="Wing R.A."/>
            <person name="Palmer L.E."/>
            <person name="de la Bastide M."/>
            <person name="Spiegel L."/>
            <person name="Nascimento L."/>
            <person name="Zutavern T."/>
            <person name="O'Shaughnessy A."/>
            <person name="Dike S."/>
            <person name="Dedhia N."/>
            <person name="Preston R."/>
            <person name="Balija V."/>
            <person name="McCombie W.R."/>
            <person name="Chow T."/>
            <person name="Chen H."/>
            <person name="Chung M."/>
            <person name="Chen C."/>
            <person name="Shaw J."/>
            <person name="Wu H."/>
            <person name="Hsiao K."/>
            <person name="Chao Y."/>
            <person name="Chu M."/>
            <person name="Cheng C."/>
            <person name="Hour A."/>
            <person name="Lee P."/>
            <person name="Lin S."/>
            <person name="Lin Y."/>
            <person name="Liou J."/>
            <person name="Liu S."/>
            <person name="Hsing Y."/>
            <person name="Raghuvanshi S."/>
            <person name="Mohanty A."/>
            <person name="Bharti A.K."/>
            <person name="Gaur A."/>
            <person name="Gupta V."/>
            <person name="Kumar D."/>
            <person name="Ravi V."/>
            <person name="Vij S."/>
            <person name="Kapur A."/>
            <person name="Khurana P."/>
            <person name="Khurana P."/>
            <person name="Khurana J.P."/>
            <person name="Tyagi A.K."/>
            <person name="Gaikwad K."/>
            <person name="Singh A."/>
            <person name="Dalal V."/>
            <person name="Srivastava S."/>
            <person name="Dixit A."/>
            <person name="Pal A.K."/>
            <person name="Ghazi I.A."/>
            <person name="Yadav M."/>
            <person name="Pandit A."/>
            <person name="Bhargava A."/>
            <person name="Sureshbabu K."/>
            <person name="Batra K."/>
            <person name="Sharma T.R."/>
            <person name="Mohapatra T."/>
            <person name="Singh N.K."/>
            <person name="Messing J."/>
            <person name="Nelson A.B."/>
            <person name="Fuks G."/>
            <person name="Kavchok S."/>
            <person name="Keizer G."/>
            <person name="Linton E."/>
            <person name="Llaca V."/>
            <person name="Song R."/>
            <person name="Tanyolac B."/>
            <person name="Young S."/>
            <person name="Ho-Il K."/>
            <person name="Hahn J.H."/>
            <person name="Sangsakoo G."/>
            <person name="Vanavichit A."/>
            <person name="de Mattos Luiz.A.T."/>
            <person name="Zimmer P.D."/>
            <person name="Malone G."/>
            <person name="Dellagostin O."/>
            <person name="de Oliveira A.C."/>
            <person name="Bevan M."/>
            <person name="Bancroft I."/>
            <person name="Minx P."/>
            <person name="Cordum H."/>
            <person name="Wilson R."/>
            <person name="Cheng Z."/>
            <person name="Jin W."/>
            <person name="Jiang J."/>
            <person name="Leong S.A."/>
            <person name="Iwama H."/>
            <person name="Gojobori T."/>
            <person name="Itoh T."/>
            <person name="Niimura Y."/>
            <person name="Fujii Y."/>
            <person name="Habara T."/>
            <person name="Sakai H."/>
            <person name="Sato Y."/>
            <person name="Wilson G."/>
            <person name="Kumar K."/>
            <person name="McCouch S."/>
            <person name="Juretic N."/>
            <person name="Hoen D."/>
            <person name="Wright S."/>
            <person name="Bruskiewich R."/>
            <person name="Bureau T."/>
            <person name="Miyao A."/>
            <person name="Hirochika H."/>
            <person name="Nishikawa T."/>
            <person name="Kadowaki K."/>
            <person name="Sugiura M."/>
            <person name="Burr B."/>
            <person name="Sasaki T."/>
        </authorList>
    </citation>
    <scope>NUCLEOTIDE SEQUENCE [LARGE SCALE GENOMIC DNA]</scope>
    <source>
        <strain evidence="3">cv. Nipponbare</strain>
    </source>
</reference>
<dbReference type="AlphaFoldDB" id="Q8H4H1"/>
<sequence>MPPPLVALARRAVPPPLAAARRCCREEYGEGREWEEMGYEGGSESFRVEWSCGAAKTQPHPRSSFLRSSSVNSTPKNRGSELYGTALAPAHGGGKSYIGATFNTFGTYNADLCEPFVLVFTGCINVESNSVINICLLMA</sequence>
<name>Q8H4H1_ORYSJ</name>
<protein>
    <submittedName>
        <fullName evidence="2">Uncharacterized protein</fullName>
    </submittedName>
</protein>
<evidence type="ECO:0000313" key="3">
    <source>
        <dbReference type="Proteomes" id="UP000000763"/>
    </source>
</evidence>
<evidence type="ECO:0000313" key="2">
    <source>
        <dbReference type="EMBL" id="BAC21417.1"/>
    </source>
</evidence>
<feature type="compositionally biased region" description="Low complexity" evidence="1">
    <location>
        <begin position="63"/>
        <end position="73"/>
    </location>
</feature>
<dbReference type="EMBL" id="AP004176">
    <property type="protein sequence ID" value="BAC21417.1"/>
    <property type="molecule type" value="Genomic_DNA"/>
</dbReference>
<feature type="region of interest" description="Disordered" evidence="1">
    <location>
        <begin position="56"/>
        <end position="79"/>
    </location>
</feature>
<gene>
    <name evidence="2" type="primary">OJ1057_E05.115</name>
</gene>